<sequence length="116" mass="11907">MDFILMSSTASLKASSTMDSSLMSSTAFGSQCTAAPPCLAGSRQLHHVIQASSTMDFSLMSSTASLKASSTMDSSLMSSTACGSQCTAAPPCPSGSRQLHPIVLTSRHAAPWISVS</sequence>
<organism evidence="1 2">
    <name type="scientific">Haemonchus contortus</name>
    <name type="common">Barber pole worm</name>
    <dbReference type="NCBI Taxonomy" id="6289"/>
    <lineage>
        <taxon>Eukaryota</taxon>
        <taxon>Metazoa</taxon>
        <taxon>Ecdysozoa</taxon>
        <taxon>Nematoda</taxon>
        <taxon>Chromadorea</taxon>
        <taxon>Rhabditida</taxon>
        <taxon>Rhabditina</taxon>
        <taxon>Rhabditomorpha</taxon>
        <taxon>Strongyloidea</taxon>
        <taxon>Trichostrongylidae</taxon>
        <taxon>Haemonchus</taxon>
    </lineage>
</organism>
<dbReference type="Proteomes" id="UP000025227">
    <property type="component" value="Unplaced"/>
</dbReference>
<evidence type="ECO:0000313" key="1">
    <source>
        <dbReference type="Proteomes" id="UP000025227"/>
    </source>
</evidence>
<proteinExistence type="predicted"/>
<keyword evidence="1" id="KW-1185">Reference proteome</keyword>
<reference evidence="2" key="1">
    <citation type="submission" date="2020-12" db="UniProtKB">
        <authorList>
            <consortium name="WormBaseParasite"/>
        </authorList>
    </citation>
    <scope>IDENTIFICATION</scope>
    <source>
        <strain evidence="2">MHco3</strain>
    </source>
</reference>
<dbReference type="AlphaFoldDB" id="A0A7I4YLY7"/>
<protein>
    <submittedName>
        <fullName evidence="2">Secreted protein</fullName>
    </submittedName>
</protein>
<accession>A0A7I4YLY7</accession>
<name>A0A7I4YLY7_HAECO</name>
<dbReference type="WBParaSite" id="HCON_00107330-00001">
    <property type="protein sequence ID" value="HCON_00107330-00001"/>
    <property type="gene ID" value="HCON_00107330"/>
</dbReference>
<evidence type="ECO:0000313" key="2">
    <source>
        <dbReference type="WBParaSite" id="HCON_00107330-00001"/>
    </source>
</evidence>